<name>A0ABR6BJH5_9PSEU</name>
<comment type="caution">
    <text evidence="1">The sequence shown here is derived from an EMBL/GenBank/DDBJ whole genome shotgun (WGS) entry which is preliminary data.</text>
</comment>
<evidence type="ECO:0000313" key="2">
    <source>
        <dbReference type="Proteomes" id="UP000517916"/>
    </source>
</evidence>
<protein>
    <submittedName>
        <fullName evidence="1">Uncharacterized protein</fullName>
    </submittedName>
</protein>
<gene>
    <name evidence="1" type="ORF">BC739_004047</name>
</gene>
<dbReference type="RefSeq" id="WP_182838046.1">
    <property type="nucleotide sequence ID" value="NZ_BAAABQ010000091.1"/>
</dbReference>
<organism evidence="1 2">
    <name type="scientific">Kutzneria viridogrisea</name>
    <dbReference type="NCBI Taxonomy" id="47990"/>
    <lineage>
        <taxon>Bacteria</taxon>
        <taxon>Bacillati</taxon>
        <taxon>Actinomycetota</taxon>
        <taxon>Actinomycetes</taxon>
        <taxon>Pseudonocardiales</taxon>
        <taxon>Pseudonocardiaceae</taxon>
        <taxon>Kutzneria</taxon>
    </lineage>
</organism>
<reference evidence="1 2" key="1">
    <citation type="submission" date="2020-08" db="EMBL/GenBank/DDBJ databases">
        <title>Genomic Encyclopedia of Archaeal and Bacterial Type Strains, Phase II (KMG-II): from individual species to whole genera.</title>
        <authorList>
            <person name="Goeker M."/>
        </authorList>
    </citation>
    <scope>NUCLEOTIDE SEQUENCE [LARGE SCALE GENOMIC DNA]</scope>
    <source>
        <strain evidence="1 2">DSM 43850</strain>
    </source>
</reference>
<dbReference type="EMBL" id="JACJID010000003">
    <property type="protein sequence ID" value="MBA8926841.1"/>
    <property type="molecule type" value="Genomic_DNA"/>
</dbReference>
<proteinExistence type="predicted"/>
<keyword evidence="2" id="KW-1185">Reference proteome</keyword>
<evidence type="ECO:0000313" key="1">
    <source>
        <dbReference type="EMBL" id="MBA8926841.1"/>
    </source>
</evidence>
<sequence>MVYRNVAEAVEHLAASVPALAATARGGSEGFVILDGTLRGVLPERATDAARA</sequence>
<dbReference type="Proteomes" id="UP000517916">
    <property type="component" value="Unassembled WGS sequence"/>
</dbReference>
<accession>A0ABR6BJH5</accession>